<proteinExistence type="predicted"/>
<feature type="compositionally biased region" description="Basic and acidic residues" evidence="1">
    <location>
        <begin position="186"/>
        <end position="195"/>
    </location>
</feature>
<dbReference type="KEGG" id="gdi:GDI3695"/>
<feature type="region of interest" description="Disordered" evidence="1">
    <location>
        <begin position="186"/>
        <end position="224"/>
    </location>
</feature>
<protein>
    <submittedName>
        <fullName evidence="2">Uncharacterized protein</fullName>
    </submittedName>
</protein>
<keyword evidence="3" id="KW-1185">Reference proteome</keyword>
<accession>A9H7G9</accession>
<evidence type="ECO:0000313" key="2">
    <source>
        <dbReference type="EMBL" id="CAP57638.1"/>
    </source>
</evidence>
<gene>
    <name evidence="2" type="ordered locus">GDI3695</name>
</gene>
<evidence type="ECO:0000256" key="1">
    <source>
        <dbReference type="SAM" id="MobiDB-lite"/>
    </source>
</evidence>
<dbReference type="Proteomes" id="UP000001176">
    <property type="component" value="Chromosome"/>
</dbReference>
<evidence type="ECO:0000313" key="3">
    <source>
        <dbReference type="Proteomes" id="UP000001176"/>
    </source>
</evidence>
<organism evidence="2 3">
    <name type="scientific">Gluconacetobacter diazotrophicus (strain ATCC 49037 / DSM 5601 / CCUG 37298 / CIP 103539 / LMG 7603 / PAl5)</name>
    <dbReference type="NCBI Taxonomy" id="272568"/>
    <lineage>
        <taxon>Bacteria</taxon>
        <taxon>Pseudomonadati</taxon>
        <taxon>Pseudomonadota</taxon>
        <taxon>Alphaproteobacteria</taxon>
        <taxon>Acetobacterales</taxon>
        <taxon>Acetobacteraceae</taxon>
        <taxon>Gluconacetobacter</taxon>
    </lineage>
</organism>
<reference evidence="2 3" key="1">
    <citation type="journal article" date="2009" name="BMC Genomics">
        <title>Complete genome sequence of the sugarcane nitrogen-fixing endophyte Gluconacetobacter diazotrophicus Pal5.</title>
        <authorList>
            <person name="Bertalan M."/>
            <person name="Albano R."/>
            <person name="Padua V."/>
            <person name="Rouws L."/>
            <person name="Rojas C."/>
            <person name="Hemerly A."/>
            <person name="Teixeira K."/>
            <person name="Schwab S."/>
            <person name="Araujo J."/>
            <person name="Oliveira A."/>
            <person name="Franca L."/>
            <person name="Magalhaes V."/>
            <person name="Alqueres S."/>
            <person name="Cardoso A."/>
            <person name="Almeida W."/>
            <person name="Loureiro M.M."/>
            <person name="Nogueira E."/>
            <person name="Cidade D."/>
            <person name="Oliveira D."/>
            <person name="Simao T."/>
            <person name="Macedo J."/>
            <person name="Valadao A."/>
            <person name="Dreschsel M."/>
            <person name="Freitas F."/>
            <person name="Vidal M."/>
            <person name="Guedes H."/>
            <person name="Rodrigues E."/>
            <person name="Meneses C."/>
            <person name="Brioso P."/>
            <person name="Pozzer L."/>
            <person name="Figueiredo D."/>
            <person name="Montano H."/>
            <person name="Junior J."/>
            <person name="Filho G."/>
            <person name="Flores V."/>
            <person name="Ferreira B."/>
            <person name="Branco A."/>
            <person name="Gonzalez P."/>
            <person name="Guillobel H."/>
            <person name="Lemos M."/>
            <person name="Seibel L."/>
            <person name="Macedo J."/>
            <person name="Alves-Ferreira M."/>
            <person name="Sachetto-Martins G."/>
            <person name="Coelho A."/>
            <person name="Santos E."/>
            <person name="Amaral G."/>
            <person name="Neves A."/>
            <person name="Pacheco A.B."/>
            <person name="Carvalho D."/>
            <person name="Lery L."/>
            <person name="Bisch P."/>
            <person name="Rossle S.C."/>
            <person name="Urmenyi T."/>
            <person name="Kruger W.V."/>
            <person name="Martins O."/>
            <person name="Baldani J.I."/>
            <person name="Ferreira P.C."/>
        </authorList>
    </citation>
    <scope>NUCLEOTIDE SEQUENCE [LARGE SCALE GENOMIC DNA]</scope>
    <source>
        <strain evidence="3">ATCC 49037 / DSM 5601 / CCUG 37298 / CIP 103539 / LMG 7603 / PAl5</strain>
    </source>
</reference>
<dbReference type="EMBL" id="AM889285">
    <property type="protein sequence ID" value="CAP57638.1"/>
    <property type="molecule type" value="Genomic_DNA"/>
</dbReference>
<name>A9H7G9_GLUDA</name>
<feature type="compositionally biased region" description="Basic and acidic residues" evidence="1">
    <location>
        <begin position="106"/>
        <end position="119"/>
    </location>
</feature>
<feature type="region of interest" description="Disordered" evidence="1">
    <location>
        <begin position="99"/>
        <end position="119"/>
    </location>
</feature>
<dbReference type="AlphaFoldDB" id="A9H7G9"/>
<sequence length="224" mass="24222">MKPDHFILPGRAHVFRAGPHDLGHAHVQVVPARHGCQTAGADQVHGAPAISPAILNPAAPVPLARIALPPAGEGGRAVFGQVFRRYIVRRGAAWQPVAGAGQARAQQRDRRREGGQHVAMRDDPAQHAAHAGVLAGLGRRNRIEEAAFGRAEGLRGGQAEIQRLHLQHRQPVQRRAEGRRHVVEIPAEARHEQAGRRAARPLAPGRVRRAGQAAERPHRQPFAA</sequence>